<comment type="caution">
    <text evidence="2">The sequence shown here is derived from an EMBL/GenBank/DDBJ whole genome shotgun (WGS) entry which is preliminary data.</text>
</comment>
<proteinExistence type="predicted"/>
<reference evidence="3" key="1">
    <citation type="journal article" date="2019" name="Int. J. Syst. Evol. Microbiol.">
        <title>The Global Catalogue of Microorganisms (GCM) 10K type strain sequencing project: providing services to taxonomists for standard genome sequencing and annotation.</title>
        <authorList>
            <consortium name="The Broad Institute Genomics Platform"/>
            <consortium name="The Broad Institute Genome Sequencing Center for Infectious Disease"/>
            <person name="Wu L."/>
            <person name="Ma J."/>
        </authorList>
    </citation>
    <scope>NUCLEOTIDE SEQUENCE [LARGE SCALE GENOMIC DNA]</scope>
    <source>
        <strain evidence="3">FCH27</strain>
    </source>
</reference>
<dbReference type="Pfam" id="PF12728">
    <property type="entry name" value="HTH_17"/>
    <property type="match status" value="1"/>
</dbReference>
<protein>
    <submittedName>
        <fullName evidence="2">Helix-turn-helix transcriptional regulator</fullName>
    </submittedName>
</protein>
<sequence length="78" mass="8817">MSFSIITTVSIPDGKDEDLLTLTEVAAILRVPVNTLRWWRQCGDGPRFFKIGRHLLTTIGDLRGWINDQKNHADPDIA</sequence>
<accession>A0ABW2N601</accession>
<evidence type="ECO:0000313" key="3">
    <source>
        <dbReference type="Proteomes" id="UP001596524"/>
    </source>
</evidence>
<gene>
    <name evidence="2" type="ORF">ACFQO6_13670</name>
</gene>
<dbReference type="RefSeq" id="WP_255890906.1">
    <property type="nucleotide sequence ID" value="NZ_JAFMZM010000004.1"/>
</dbReference>
<evidence type="ECO:0000259" key="1">
    <source>
        <dbReference type="Pfam" id="PF12728"/>
    </source>
</evidence>
<keyword evidence="3" id="KW-1185">Reference proteome</keyword>
<dbReference type="Proteomes" id="UP001596524">
    <property type="component" value="Unassembled WGS sequence"/>
</dbReference>
<organism evidence="2 3">
    <name type="scientific">Nocardioides astragali</name>
    <dbReference type="NCBI Taxonomy" id="1776736"/>
    <lineage>
        <taxon>Bacteria</taxon>
        <taxon>Bacillati</taxon>
        <taxon>Actinomycetota</taxon>
        <taxon>Actinomycetes</taxon>
        <taxon>Propionibacteriales</taxon>
        <taxon>Nocardioidaceae</taxon>
        <taxon>Nocardioides</taxon>
    </lineage>
</organism>
<name>A0ABW2N601_9ACTN</name>
<dbReference type="EMBL" id="JBHTCH010000017">
    <property type="protein sequence ID" value="MFC7361322.1"/>
    <property type="molecule type" value="Genomic_DNA"/>
</dbReference>
<dbReference type="InterPro" id="IPR041657">
    <property type="entry name" value="HTH_17"/>
</dbReference>
<dbReference type="SUPFAM" id="SSF46955">
    <property type="entry name" value="Putative DNA-binding domain"/>
    <property type="match status" value="1"/>
</dbReference>
<dbReference type="InterPro" id="IPR009061">
    <property type="entry name" value="DNA-bd_dom_put_sf"/>
</dbReference>
<evidence type="ECO:0000313" key="2">
    <source>
        <dbReference type="EMBL" id="MFC7361322.1"/>
    </source>
</evidence>
<feature type="domain" description="Helix-turn-helix" evidence="1">
    <location>
        <begin position="19"/>
        <end position="69"/>
    </location>
</feature>